<accession>A0AAE3WB43</accession>
<dbReference type="EMBL" id="JANHAX010000001">
    <property type="protein sequence ID" value="MDQ2088363.1"/>
    <property type="molecule type" value="Genomic_DNA"/>
</dbReference>
<dbReference type="SUPFAM" id="SSF53300">
    <property type="entry name" value="vWA-like"/>
    <property type="match status" value="1"/>
</dbReference>
<proteinExistence type="predicted"/>
<evidence type="ECO:0000313" key="3">
    <source>
        <dbReference type="Proteomes" id="UP001226762"/>
    </source>
</evidence>
<protein>
    <submittedName>
        <fullName evidence="2">DUF1194 domain-containing protein</fullName>
    </submittedName>
</protein>
<comment type="caution">
    <text evidence="2">The sequence shown here is derived from an EMBL/GenBank/DDBJ whole genome shotgun (WGS) entry which is preliminary data.</text>
</comment>
<gene>
    <name evidence="2" type="ORF">NO357_00410</name>
</gene>
<reference evidence="2" key="2">
    <citation type="submission" date="2023-02" db="EMBL/GenBank/DDBJ databases">
        <title>'Rhodoalgimonas zhirmunskyi' gen. nov., isolated from a red alga.</title>
        <authorList>
            <person name="Nedashkovskaya O.I."/>
            <person name="Otstavnykh N.Y."/>
            <person name="Bystritskaya E.P."/>
            <person name="Balabanova L.A."/>
            <person name="Isaeva M.P."/>
        </authorList>
    </citation>
    <scope>NUCLEOTIDE SEQUENCE</scope>
    <source>
        <strain evidence="2">KCTC 52189</strain>
    </source>
</reference>
<keyword evidence="1" id="KW-0732">Signal</keyword>
<evidence type="ECO:0000313" key="2">
    <source>
        <dbReference type="EMBL" id="MDQ2088363.1"/>
    </source>
</evidence>
<dbReference type="RefSeq" id="WP_306733635.1">
    <property type="nucleotide sequence ID" value="NZ_JANHAX010000001.1"/>
</dbReference>
<sequence>MRTLLFFLILFTLPARAAEEVDLELFLAVDVSQSMSFEELEIQRQGYAAALLSPSVMDAIRGGMLGVVAITYVEWAGTGSHKVVVPWTRVASLKDMTEVAEAITANFENPRRRTSISSILLYGERAINSNAFTGLRRVIDVSGDGPNNMGPPVTAARDRAVGLGLTINGLPLMTRDTASDIWGIPDLDIYYAECVVGGPGAFVLPVRSWEEFAPALRRKLVQEIAGHTPPGRTRMIPAQAYDCLIGEKIWQRNMQRGFLDP</sequence>
<feature type="signal peptide" evidence="1">
    <location>
        <begin position="1"/>
        <end position="17"/>
    </location>
</feature>
<dbReference type="InterPro" id="IPR036465">
    <property type="entry name" value="vWFA_dom_sf"/>
</dbReference>
<organism evidence="2 3">
    <name type="scientific">Marimonas arenosa</name>
    <dbReference type="NCBI Taxonomy" id="1795305"/>
    <lineage>
        <taxon>Bacteria</taxon>
        <taxon>Pseudomonadati</taxon>
        <taxon>Pseudomonadota</taxon>
        <taxon>Alphaproteobacteria</taxon>
        <taxon>Rhodobacterales</taxon>
        <taxon>Paracoccaceae</taxon>
        <taxon>Marimonas</taxon>
    </lineage>
</organism>
<dbReference type="AlphaFoldDB" id="A0AAE3WB43"/>
<keyword evidence="3" id="KW-1185">Reference proteome</keyword>
<dbReference type="Gene3D" id="3.40.50.410">
    <property type="entry name" value="von Willebrand factor, type A domain"/>
    <property type="match status" value="1"/>
</dbReference>
<feature type="chain" id="PRO_5042252451" evidence="1">
    <location>
        <begin position="18"/>
        <end position="261"/>
    </location>
</feature>
<name>A0AAE3WB43_9RHOB</name>
<dbReference type="InterPro" id="IPR010607">
    <property type="entry name" value="DUF1194"/>
</dbReference>
<evidence type="ECO:0000256" key="1">
    <source>
        <dbReference type="SAM" id="SignalP"/>
    </source>
</evidence>
<dbReference type="Proteomes" id="UP001226762">
    <property type="component" value="Unassembled WGS sequence"/>
</dbReference>
<reference evidence="2" key="1">
    <citation type="submission" date="2022-07" db="EMBL/GenBank/DDBJ databases">
        <authorList>
            <person name="Otstavnykh N."/>
            <person name="Isaeva M."/>
            <person name="Bystritskaya E."/>
        </authorList>
    </citation>
    <scope>NUCLEOTIDE SEQUENCE</scope>
    <source>
        <strain evidence="2">KCTC 52189</strain>
    </source>
</reference>
<dbReference type="Pfam" id="PF06707">
    <property type="entry name" value="DUF1194"/>
    <property type="match status" value="1"/>
</dbReference>